<evidence type="ECO:0000313" key="5">
    <source>
        <dbReference type="Proteomes" id="UP000800082"/>
    </source>
</evidence>
<dbReference type="InterPro" id="IPR008030">
    <property type="entry name" value="NmrA-like"/>
</dbReference>
<evidence type="ECO:0000259" key="3">
    <source>
        <dbReference type="Pfam" id="PF05368"/>
    </source>
</evidence>
<dbReference type="AlphaFoldDB" id="A0A6A5RCQ2"/>
<keyword evidence="5" id="KW-1185">Reference proteome</keyword>
<dbReference type="GeneID" id="54355912"/>
<reference evidence="4" key="1">
    <citation type="journal article" date="2020" name="Stud. Mycol.">
        <title>101 Dothideomycetes genomes: a test case for predicting lifestyles and emergence of pathogens.</title>
        <authorList>
            <person name="Haridas S."/>
            <person name="Albert R."/>
            <person name="Binder M."/>
            <person name="Bloem J."/>
            <person name="Labutti K."/>
            <person name="Salamov A."/>
            <person name="Andreopoulos B."/>
            <person name="Baker S."/>
            <person name="Barry K."/>
            <person name="Bills G."/>
            <person name="Bluhm B."/>
            <person name="Cannon C."/>
            <person name="Castanera R."/>
            <person name="Culley D."/>
            <person name="Daum C."/>
            <person name="Ezra D."/>
            <person name="Gonzalez J."/>
            <person name="Henrissat B."/>
            <person name="Kuo A."/>
            <person name="Liang C."/>
            <person name="Lipzen A."/>
            <person name="Lutzoni F."/>
            <person name="Magnuson J."/>
            <person name="Mondo S."/>
            <person name="Nolan M."/>
            <person name="Ohm R."/>
            <person name="Pangilinan J."/>
            <person name="Park H.-J."/>
            <person name="Ramirez L."/>
            <person name="Alfaro M."/>
            <person name="Sun H."/>
            <person name="Tritt A."/>
            <person name="Yoshinaga Y."/>
            <person name="Zwiers L.-H."/>
            <person name="Turgeon B."/>
            <person name="Goodwin S."/>
            <person name="Spatafora J."/>
            <person name="Crous P."/>
            <person name="Grigoriev I."/>
        </authorList>
    </citation>
    <scope>NUCLEOTIDE SEQUENCE</scope>
    <source>
        <strain evidence="4">CBS 183.55</strain>
    </source>
</reference>
<gene>
    <name evidence="4" type="ORF">M421DRAFT_94891</name>
</gene>
<dbReference type="InterPro" id="IPR036291">
    <property type="entry name" value="NAD(P)-bd_dom_sf"/>
</dbReference>
<dbReference type="GO" id="GO:0005634">
    <property type="term" value="C:nucleus"/>
    <property type="evidence" value="ECO:0007669"/>
    <property type="project" value="TreeGrafter"/>
</dbReference>
<accession>A0A6A5RCQ2</accession>
<sequence length="622" mass="68516">MGSLAENNDKVAIVTGAASGIGAWLAAHLHERGYRVALCGRRQKEGQQVASSLDASGHSAMFIQCDVTSYSSQSELFQKVWQKWNRIDVLIANAGITDQSSVYNFHRRDALIEDLPSEPDTLCTDTDFKGIVYGTTLATHFMRHNPHGKGGKIIVTGSMIGIYPNQTFPEYCSAKAATHQWVKTTGPILNLKENITVNCVMPGGVETPIAKGFSKAFFPEQMTSKSQLLSAYDLFLEDTENTRSGQTVEAAYNKLVDWGHPEYKSGPFAKRTDTVFEPWFETMHGEKSGLPGTILEWPDQSHKILAVTGATGTQGGGVINVMKRTPGWKIRALTRNADSDAAKKLAAEGIEVVQANWDDESSLSSAFQGVHAVFAVTQWWEPLFQGKSPDEAGEIEERHGMNIARAAAATQTIEHYIWSTAPSPKHVLKGAFAVPHVDYKANIDVRIRAELPHLAAITTYLYFGYYPQNMAFFPLCKPIPYDGTDCYILTLPTRGDANVLYAGDMSVNPGIWVRQVLAAGDKACRKYANVALEKWTFQKGVDVWSEVTGKKCIFSQISTETAIGLCGEVGKELAMQFKFGELCDPWAEDDNFITAEELGIDEKEVVGFRGTIEGLHKQGFWD</sequence>
<dbReference type="Pfam" id="PF00106">
    <property type="entry name" value="adh_short"/>
    <property type="match status" value="1"/>
</dbReference>
<dbReference type="InterPro" id="IPR002347">
    <property type="entry name" value="SDR_fam"/>
</dbReference>
<dbReference type="Gene3D" id="3.90.25.10">
    <property type="entry name" value="UDP-galactose 4-epimerase, domain 1"/>
    <property type="match status" value="1"/>
</dbReference>
<dbReference type="PROSITE" id="PS00061">
    <property type="entry name" value="ADH_SHORT"/>
    <property type="match status" value="1"/>
</dbReference>
<dbReference type="InterPro" id="IPR020904">
    <property type="entry name" value="Sc_DH/Rdtase_CS"/>
</dbReference>
<organism evidence="4 5">
    <name type="scientific">Didymella exigua CBS 183.55</name>
    <dbReference type="NCBI Taxonomy" id="1150837"/>
    <lineage>
        <taxon>Eukaryota</taxon>
        <taxon>Fungi</taxon>
        <taxon>Dikarya</taxon>
        <taxon>Ascomycota</taxon>
        <taxon>Pezizomycotina</taxon>
        <taxon>Dothideomycetes</taxon>
        <taxon>Pleosporomycetidae</taxon>
        <taxon>Pleosporales</taxon>
        <taxon>Pleosporineae</taxon>
        <taxon>Didymellaceae</taxon>
        <taxon>Didymella</taxon>
    </lineage>
</organism>
<dbReference type="RefSeq" id="XP_033445312.1">
    <property type="nucleotide sequence ID" value="XM_033598245.1"/>
</dbReference>
<dbReference type="PRINTS" id="PR00081">
    <property type="entry name" value="GDHRDH"/>
</dbReference>
<keyword evidence="2" id="KW-0521">NADP</keyword>
<feature type="domain" description="NmrA-like" evidence="3">
    <location>
        <begin position="303"/>
        <end position="564"/>
    </location>
</feature>
<protein>
    <submittedName>
        <fullName evidence="4">NAD(P)-binding protein</fullName>
    </submittedName>
</protein>
<dbReference type="Gene3D" id="3.40.50.720">
    <property type="entry name" value="NAD(P)-binding Rossmann-like Domain"/>
    <property type="match status" value="2"/>
</dbReference>
<evidence type="ECO:0000256" key="2">
    <source>
        <dbReference type="ARBA" id="ARBA00022857"/>
    </source>
</evidence>
<dbReference type="InterPro" id="IPR051164">
    <property type="entry name" value="NmrA-like_oxidored"/>
</dbReference>
<dbReference type="PANTHER" id="PTHR42748:SF28">
    <property type="entry name" value="NMRA-LIKE DOMAIN-CONTAINING PROTEIN"/>
    <property type="match status" value="1"/>
</dbReference>
<dbReference type="OrthoDB" id="300709at2759"/>
<comment type="similarity">
    <text evidence="1">Belongs to the NmrA-type oxidoreductase family.</text>
</comment>
<dbReference type="PANTHER" id="PTHR42748">
    <property type="entry name" value="NITROGEN METABOLITE REPRESSION PROTEIN NMRA FAMILY MEMBER"/>
    <property type="match status" value="1"/>
</dbReference>
<dbReference type="Proteomes" id="UP000800082">
    <property type="component" value="Unassembled WGS sequence"/>
</dbReference>
<evidence type="ECO:0000256" key="1">
    <source>
        <dbReference type="ARBA" id="ARBA00006328"/>
    </source>
</evidence>
<evidence type="ECO:0000313" key="4">
    <source>
        <dbReference type="EMBL" id="KAF1925060.1"/>
    </source>
</evidence>
<dbReference type="EMBL" id="ML978987">
    <property type="protein sequence ID" value="KAF1925060.1"/>
    <property type="molecule type" value="Genomic_DNA"/>
</dbReference>
<proteinExistence type="inferred from homology"/>
<dbReference type="SUPFAM" id="SSF51735">
    <property type="entry name" value="NAD(P)-binding Rossmann-fold domains"/>
    <property type="match status" value="2"/>
</dbReference>
<name>A0A6A5RCQ2_9PLEO</name>
<dbReference type="Pfam" id="PF05368">
    <property type="entry name" value="NmrA"/>
    <property type="match status" value="1"/>
</dbReference>